<dbReference type="SMART" id="SM00827">
    <property type="entry name" value="PKS_AT"/>
    <property type="match status" value="1"/>
</dbReference>
<dbReference type="Gene3D" id="3.40.366.10">
    <property type="entry name" value="Malonyl-Coenzyme A Acyl Carrier Protein, domain 2"/>
    <property type="match status" value="1"/>
</dbReference>
<dbReference type="InterPro" id="IPR001227">
    <property type="entry name" value="Ac_transferase_dom_sf"/>
</dbReference>
<feature type="domain" description="Malonyl-CoA:ACP transacylase (MAT)" evidence="6">
    <location>
        <begin position="7"/>
        <end position="293"/>
    </location>
</feature>
<dbReference type="InterPro" id="IPR016036">
    <property type="entry name" value="Malonyl_transacylase_ACP-bd"/>
</dbReference>
<keyword evidence="1 4" id="KW-0808">Transferase</keyword>
<protein>
    <recommendedName>
        <fullName evidence="4">Malonyl CoA-acyl carrier protein transacylase</fullName>
        <ecNumber evidence="4">2.3.1.39</ecNumber>
    </recommendedName>
</protein>
<reference evidence="7" key="1">
    <citation type="journal article" date="2023" name="PeerJ">
        <title>Selection and evaluation of lactic acid bacteria from chicken feces in Thailand as potential probiotics.</title>
        <authorList>
            <person name="Khurajog B."/>
            <person name="Disastra Y."/>
            <person name="Lawwyne L.D."/>
            <person name="Sirichokchatchawan W."/>
            <person name="Niyomtham W."/>
            <person name="Yindee J."/>
            <person name="Hampson D.J."/>
            <person name="Prapasarakul N."/>
        </authorList>
    </citation>
    <scope>NUCLEOTIDE SEQUENCE</scope>
    <source>
        <strain evidence="7">BF9</strain>
    </source>
</reference>
<dbReference type="Proteomes" id="UP001280897">
    <property type="component" value="Unassembled WGS sequence"/>
</dbReference>
<evidence type="ECO:0000313" key="8">
    <source>
        <dbReference type="Proteomes" id="UP001280897"/>
    </source>
</evidence>
<dbReference type="InterPro" id="IPR016035">
    <property type="entry name" value="Acyl_Trfase/lysoPLipase"/>
</dbReference>
<dbReference type="AlphaFoldDB" id="A0AAW8YFA9"/>
<sequence length="314" mass="34021">MVKAAYLFSGQGQQFAGMGQDFYKTEPAYRALVDEASQILDQDFADPAVMDDPVNTQLAIVIFSLGVERILRQEKLRAEKFVGLSLGEYSALLAAGSFSLADGLAVIGDRARYMSEAGKQNPGQMVAVLNAEPSVVDEALADAREVGDVFPANYNTPKQTVFGGNAEGIERFSAALKAAGVKRVVPIKMPVASHTPYMMPASARLAERLANVPVQEPQIPVISNTLKAPFTVSNLKETLAKQLTHPTYFTDCLNSLNVDELDCLIEVGPGKALSGFAKKTLKKAELPIFNVDRVENLNKLREFLVTKQAKEPVS</sequence>
<accession>A0AAW8YFA9</accession>
<evidence type="ECO:0000256" key="4">
    <source>
        <dbReference type="PIRNR" id="PIRNR000446"/>
    </source>
</evidence>
<dbReference type="EC" id="2.3.1.39" evidence="4"/>
<dbReference type="InterPro" id="IPR024925">
    <property type="entry name" value="Malonyl_CoA-ACP_transAc"/>
</dbReference>
<evidence type="ECO:0000313" key="7">
    <source>
        <dbReference type="EMBL" id="MDV2620262.1"/>
    </source>
</evidence>
<evidence type="ECO:0000256" key="2">
    <source>
        <dbReference type="ARBA" id="ARBA00023315"/>
    </source>
</evidence>
<comment type="catalytic activity">
    <reaction evidence="3 4">
        <text>holo-[ACP] + malonyl-CoA = malonyl-[ACP] + CoA</text>
        <dbReference type="Rhea" id="RHEA:41792"/>
        <dbReference type="Rhea" id="RHEA-COMP:9623"/>
        <dbReference type="Rhea" id="RHEA-COMP:9685"/>
        <dbReference type="ChEBI" id="CHEBI:57287"/>
        <dbReference type="ChEBI" id="CHEBI:57384"/>
        <dbReference type="ChEBI" id="CHEBI:64479"/>
        <dbReference type="ChEBI" id="CHEBI:78449"/>
        <dbReference type="EC" id="2.3.1.39"/>
    </reaction>
</comment>
<keyword evidence="2 4" id="KW-0012">Acyltransferase</keyword>
<name>A0AAW8YFA9_PEDAC</name>
<dbReference type="RefSeq" id="WP_008842123.1">
    <property type="nucleotide sequence ID" value="NZ_CP018763.1"/>
</dbReference>
<dbReference type="GO" id="GO:0006633">
    <property type="term" value="P:fatty acid biosynthetic process"/>
    <property type="evidence" value="ECO:0007669"/>
    <property type="project" value="TreeGrafter"/>
</dbReference>
<dbReference type="SUPFAM" id="SSF52151">
    <property type="entry name" value="FabD/lysophospholipase-like"/>
    <property type="match status" value="1"/>
</dbReference>
<dbReference type="GO" id="GO:0004314">
    <property type="term" value="F:[acyl-carrier-protein] S-malonyltransferase activity"/>
    <property type="evidence" value="ECO:0007669"/>
    <property type="project" value="UniProtKB-EC"/>
</dbReference>
<evidence type="ECO:0000259" key="6">
    <source>
        <dbReference type="SMART" id="SM00827"/>
    </source>
</evidence>
<dbReference type="Gene3D" id="3.30.70.250">
    <property type="entry name" value="Malonyl-CoA ACP transacylase, ACP-binding"/>
    <property type="match status" value="1"/>
</dbReference>
<evidence type="ECO:0000256" key="3">
    <source>
        <dbReference type="ARBA" id="ARBA00048462"/>
    </source>
</evidence>
<dbReference type="PANTHER" id="PTHR42681">
    <property type="entry name" value="MALONYL-COA-ACYL CARRIER PROTEIN TRANSACYLASE, MITOCHONDRIAL"/>
    <property type="match status" value="1"/>
</dbReference>
<dbReference type="PANTHER" id="PTHR42681:SF1">
    <property type="entry name" value="MALONYL-COA-ACYL CARRIER PROTEIN TRANSACYLASE, MITOCHONDRIAL"/>
    <property type="match status" value="1"/>
</dbReference>
<organism evidence="7 8">
    <name type="scientific">Pediococcus acidilactici</name>
    <dbReference type="NCBI Taxonomy" id="1254"/>
    <lineage>
        <taxon>Bacteria</taxon>
        <taxon>Bacillati</taxon>
        <taxon>Bacillota</taxon>
        <taxon>Bacilli</taxon>
        <taxon>Lactobacillales</taxon>
        <taxon>Lactobacillaceae</taxon>
        <taxon>Pediococcus</taxon>
        <taxon>Pediococcus acidilactici group</taxon>
    </lineage>
</organism>
<evidence type="ECO:0000256" key="1">
    <source>
        <dbReference type="ARBA" id="ARBA00022679"/>
    </source>
</evidence>
<gene>
    <name evidence="7" type="ORF">R0G89_00735</name>
</gene>
<comment type="similarity">
    <text evidence="4">Belongs to the fabD family.</text>
</comment>
<evidence type="ECO:0000256" key="5">
    <source>
        <dbReference type="PIRSR" id="PIRSR000446-1"/>
    </source>
</evidence>
<dbReference type="PIRSF" id="PIRSF000446">
    <property type="entry name" value="Mct"/>
    <property type="match status" value="1"/>
</dbReference>
<dbReference type="EMBL" id="JAWJAV010000001">
    <property type="protein sequence ID" value="MDV2620262.1"/>
    <property type="molecule type" value="Genomic_DNA"/>
</dbReference>
<comment type="caution">
    <text evidence="7">The sequence shown here is derived from an EMBL/GenBank/DDBJ whole genome shotgun (WGS) entry which is preliminary data.</text>
</comment>
<feature type="active site" evidence="5">
    <location>
        <position position="85"/>
    </location>
</feature>
<proteinExistence type="inferred from homology"/>
<dbReference type="GeneID" id="57365758"/>
<dbReference type="SUPFAM" id="SSF55048">
    <property type="entry name" value="Probable ACP-binding domain of malonyl-CoA ACP transacylase"/>
    <property type="match status" value="1"/>
</dbReference>
<dbReference type="Pfam" id="PF00698">
    <property type="entry name" value="Acyl_transf_1"/>
    <property type="match status" value="1"/>
</dbReference>
<reference evidence="7" key="2">
    <citation type="submission" date="2023-10" db="EMBL/GenBank/DDBJ databases">
        <authorList>
            <person name="Khurajog B."/>
        </authorList>
    </citation>
    <scope>NUCLEOTIDE SEQUENCE</scope>
    <source>
        <strain evidence="7">BF9</strain>
    </source>
</reference>
<feature type="active site" evidence="5">
    <location>
        <position position="194"/>
    </location>
</feature>
<dbReference type="GO" id="GO:0005829">
    <property type="term" value="C:cytosol"/>
    <property type="evidence" value="ECO:0007669"/>
    <property type="project" value="TreeGrafter"/>
</dbReference>
<dbReference type="InterPro" id="IPR050858">
    <property type="entry name" value="Mal-CoA-ACP_Trans/PKS_FabD"/>
</dbReference>
<dbReference type="InterPro" id="IPR014043">
    <property type="entry name" value="Acyl_transferase_dom"/>
</dbReference>